<dbReference type="SUPFAM" id="SSF58064">
    <property type="entry name" value="Influenza hemagglutinin (stalk)"/>
    <property type="match status" value="1"/>
</dbReference>
<dbReference type="Proteomes" id="UP001217417">
    <property type="component" value="Unassembled WGS sequence"/>
</dbReference>
<dbReference type="EMBL" id="JARPMG010000005">
    <property type="protein sequence ID" value="KAJ8100261.1"/>
    <property type="molecule type" value="Genomic_DNA"/>
</dbReference>
<evidence type="ECO:0000313" key="3">
    <source>
        <dbReference type="Proteomes" id="UP001217417"/>
    </source>
</evidence>
<evidence type="ECO:0000313" key="2">
    <source>
        <dbReference type="EMBL" id="KAJ8100261.1"/>
    </source>
</evidence>
<feature type="coiled-coil region" evidence="1">
    <location>
        <begin position="134"/>
        <end position="168"/>
    </location>
</feature>
<comment type="caution">
    <text evidence="2">The sequence shown here is derived from an EMBL/GenBank/DDBJ whole genome shotgun (WGS) entry which is preliminary data.</text>
</comment>
<accession>A0AAD7QS42</accession>
<name>A0AAD7QS42_9ASCO</name>
<protein>
    <submittedName>
        <fullName evidence="2">Uncharacterized protein</fullName>
    </submittedName>
</protein>
<keyword evidence="1" id="KW-0175">Coiled coil</keyword>
<proteinExistence type="predicted"/>
<evidence type="ECO:0000256" key="1">
    <source>
        <dbReference type="SAM" id="Coils"/>
    </source>
</evidence>
<keyword evidence="3" id="KW-1185">Reference proteome</keyword>
<dbReference type="RefSeq" id="XP_056043711.1">
    <property type="nucleotide sequence ID" value="XM_056187493.1"/>
</dbReference>
<gene>
    <name evidence="2" type="ORF">POJ06DRAFT_252187</name>
</gene>
<organism evidence="2 3">
    <name type="scientific">Lipomyces tetrasporus</name>
    <dbReference type="NCBI Taxonomy" id="54092"/>
    <lineage>
        <taxon>Eukaryota</taxon>
        <taxon>Fungi</taxon>
        <taxon>Dikarya</taxon>
        <taxon>Ascomycota</taxon>
        <taxon>Saccharomycotina</taxon>
        <taxon>Lipomycetes</taxon>
        <taxon>Lipomycetales</taxon>
        <taxon>Lipomycetaceae</taxon>
        <taxon>Lipomyces</taxon>
    </lineage>
</organism>
<dbReference type="Gene3D" id="1.20.5.2280">
    <property type="match status" value="1"/>
</dbReference>
<dbReference type="AlphaFoldDB" id="A0AAD7QS42"/>
<reference evidence="2" key="1">
    <citation type="submission" date="2023-03" db="EMBL/GenBank/DDBJ databases">
        <title>Near-Complete genome sequence of Lipomyces tetrasporous NRRL Y-64009, an oleaginous yeast capable of growing on lignocellulosic hydrolysates.</title>
        <authorList>
            <consortium name="Lawrence Berkeley National Laboratory"/>
            <person name="Jagtap S.S."/>
            <person name="Liu J.-J."/>
            <person name="Walukiewicz H.E."/>
            <person name="Pangilinan J."/>
            <person name="Lipzen A."/>
            <person name="Ahrendt S."/>
            <person name="Koriabine M."/>
            <person name="Cobaugh K."/>
            <person name="Salamov A."/>
            <person name="Yoshinaga Y."/>
            <person name="Ng V."/>
            <person name="Daum C."/>
            <person name="Grigoriev I.V."/>
            <person name="Slininger P.J."/>
            <person name="Dien B.S."/>
            <person name="Jin Y.-S."/>
            <person name="Rao C.V."/>
        </authorList>
    </citation>
    <scope>NUCLEOTIDE SEQUENCE</scope>
    <source>
        <strain evidence="2">NRRL Y-64009</strain>
    </source>
</reference>
<dbReference type="GeneID" id="80882659"/>
<sequence>MIGIKPVITFYTASVTMATPNNDYSLVLIPPTVSLNFIQPPPPPSNPPTKDDVHRALSYKQLVHSSLSYAPGFRATRDDLEKINDYCIRVRQQYEQTNGPCVITLDDAVLEFRQLFRELDDKVAREFNQIYCRFNQLDGRINHLDDKIDQLEGTIGQVNENINQLYENIREVYDNSD</sequence>